<proteinExistence type="predicted"/>
<dbReference type="Gene3D" id="3.30.40.10">
    <property type="entry name" value="Zinc/RING finger domain, C3HC4 (zinc finger)"/>
    <property type="match status" value="1"/>
</dbReference>
<dbReference type="PANTHER" id="PTHR14879:SF5">
    <property type="entry name" value="RING-TYPE DOMAIN-CONTAINING PROTEIN"/>
    <property type="match status" value="1"/>
</dbReference>
<dbReference type="Pfam" id="PF13920">
    <property type="entry name" value="zf-C3HC4_3"/>
    <property type="match status" value="1"/>
</dbReference>
<dbReference type="PROSITE" id="PS50089">
    <property type="entry name" value="ZF_RING_2"/>
    <property type="match status" value="1"/>
</dbReference>
<keyword evidence="1" id="KW-0863">Zinc-finger</keyword>
<name>A0A6B2LPP2_9EUKA</name>
<dbReference type="InterPro" id="IPR001841">
    <property type="entry name" value="Znf_RING"/>
</dbReference>
<feature type="domain" description="RING-type" evidence="2">
    <location>
        <begin position="76"/>
        <end position="111"/>
    </location>
</feature>
<keyword evidence="1" id="KW-0862">Zinc</keyword>
<dbReference type="InterPro" id="IPR013083">
    <property type="entry name" value="Znf_RING/FYVE/PHD"/>
</dbReference>
<dbReference type="EMBL" id="GIBP01010014">
    <property type="protein sequence ID" value="NDV38983.1"/>
    <property type="molecule type" value="Transcribed_RNA"/>
</dbReference>
<accession>A0A6B2LPP2</accession>
<organism evidence="3">
    <name type="scientific">Arcella intermedia</name>
    <dbReference type="NCBI Taxonomy" id="1963864"/>
    <lineage>
        <taxon>Eukaryota</taxon>
        <taxon>Amoebozoa</taxon>
        <taxon>Tubulinea</taxon>
        <taxon>Elardia</taxon>
        <taxon>Arcellinida</taxon>
        <taxon>Sphaerothecina</taxon>
        <taxon>Arcellidae</taxon>
        <taxon>Arcella</taxon>
    </lineage>
</organism>
<evidence type="ECO:0000256" key="1">
    <source>
        <dbReference type="PROSITE-ProRule" id="PRU00175"/>
    </source>
</evidence>
<evidence type="ECO:0000313" key="3">
    <source>
        <dbReference type="EMBL" id="NDV38983.1"/>
    </source>
</evidence>
<dbReference type="AlphaFoldDB" id="A0A6B2LPP2"/>
<dbReference type="SUPFAM" id="SSF57850">
    <property type="entry name" value="RING/U-box"/>
    <property type="match status" value="1"/>
</dbReference>
<protein>
    <recommendedName>
        <fullName evidence="2">RING-type domain-containing protein</fullName>
    </recommendedName>
</protein>
<keyword evidence="1" id="KW-0479">Metal-binding</keyword>
<reference evidence="3" key="1">
    <citation type="journal article" date="2020" name="J. Eukaryot. Microbiol.">
        <title>De novo Sequencing, Assembly and Annotation of the Transcriptome for the Free-Living Testate Amoeba Arcella intermedia.</title>
        <authorList>
            <person name="Ribeiro G.M."/>
            <person name="Porfirio-Sousa A.L."/>
            <person name="Maurer-Alcala X.X."/>
            <person name="Katz L.A."/>
            <person name="Lahr D.J.G."/>
        </authorList>
    </citation>
    <scope>NUCLEOTIDE SEQUENCE</scope>
</reference>
<dbReference type="GO" id="GO:0008270">
    <property type="term" value="F:zinc ion binding"/>
    <property type="evidence" value="ECO:0007669"/>
    <property type="project" value="UniProtKB-KW"/>
</dbReference>
<evidence type="ECO:0000259" key="2">
    <source>
        <dbReference type="PROSITE" id="PS50089"/>
    </source>
</evidence>
<sequence length="121" mass="13735">MKQTISQSIETKKREVENFKKQVLLFSTPEGINQSTFTLEETKELETKISIAMRKLTIQEAKMQLSGLESSSEALCIVCMERERKVEFAPCNHTVACTECSNFLNKCPKCREPIASKKSLV</sequence>
<dbReference type="InterPro" id="IPR051728">
    <property type="entry name" value="RING-FYVE_E3_ubiquitin-ligase"/>
</dbReference>
<dbReference type="PANTHER" id="PTHR14879">
    <property type="entry name" value="CASPASE REGULATOR, RING FINGER DOMAIN-CONTAINING"/>
    <property type="match status" value="1"/>
</dbReference>